<keyword evidence="2" id="KW-1185">Reference proteome</keyword>
<comment type="caution">
    <text evidence="1">The sequence shown here is derived from an EMBL/GenBank/DDBJ whole genome shotgun (WGS) entry which is preliminary data.</text>
</comment>
<sequence length="84" mass="9536">MSRFLRFSFLFPSEALGGYGLGQELVQPAVVFHCRSLWCWDQEATGRTRRKDGEVWDRQAQVDWPRFVCENAAAAVNGGTNKGR</sequence>
<reference evidence="1" key="1">
    <citation type="journal article" date="2021" name="Nat. Commun.">
        <title>Genetic determinants of endophytism in the Arabidopsis root mycobiome.</title>
        <authorList>
            <person name="Mesny F."/>
            <person name="Miyauchi S."/>
            <person name="Thiergart T."/>
            <person name="Pickel B."/>
            <person name="Atanasova L."/>
            <person name="Karlsson M."/>
            <person name="Huettel B."/>
            <person name="Barry K.W."/>
            <person name="Haridas S."/>
            <person name="Chen C."/>
            <person name="Bauer D."/>
            <person name="Andreopoulos W."/>
            <person name="Pangilinan J."/>
            <person name="LaButti K."/>
            <person name="Riley R."/>
            <person name="Lipzen A."/>
            <person name="Clum A."/>
            <person name="Drula E."/>
            <person name="Henrissat B."/>
            <person name="Kohler A."/>
            <person name="Grigoriev I.V."/>
            <person name="Martin F.M."/>
            <person name="Hacquard S."/>
        </authorList>
    </citation>
    <scope>NUCLEOTIDE SEQUENCE</scope>
    <source>
        <strain evidence="1">MPI-CAGE-AT-0021</strain>
    </source>
</reference>
<evidence type="ECO:0000313" key="1">
    <source>
        <dbReference type="EMBL" id="KAH7145860.1"/>
    </source>
</evidence>
<organism evidence="1 2">
    <name type="scientific">Dactylonectria estremocensis</name>
    <dbReference type="NCBI Taxonomy" id="1079267"/>
    <lineage>
        <taxon>Eukaryota</taxon>
        <taxon>Fungi</taxon>
        <taxon>Dikarya</taxon>
        <taxon>Ascomycota</taxon>
        <taxon>Pezizomycotina</taxon>
        <taxon>Sordariomycetes</taxon>
        <taxon>Hypocreomycetidae</taxon>
        <taxon>Hypocreales</taxon>
        <taxon>Nectriaceae</taxon>
        <taxon>Dactylonectria</taxon>
    </lineage>
</organism>
<evidence type="ECO:0000313" key="2">
    <source>
        <dbReference type="Proteomes" id="UP000717696"/>
    </source>
</evidence>
<dbReference type="EMBL" id="JAGMUU010000009">
    <property type="protein sequence ID" value="KAH7145860.1"/>
    <property type="molecule type" value="Genomic_DNA"/>
</dbReference>
<accession>A0A9P9J5Z6</accession>
<gene>
    <name evidence="1" type="ORF">B0J13DRAFT_329744</name>
</gene>
<dbReference type="AlphaFoldDB" id="A0A9P9J5Z6"/>
<protein>
    <submittedName>
        <fullName evidence="1">Uncharacterized protein</fullName>
    </submittedName>
</protein>
<name>A0A9P9J5Z6_9HYPO</name>
<proteinExistence type="predicted"/>
<dbReference type="Proteomes" id="UP000717696">
    <property type="component" value="Unassembled WGS sequence"/>
</dbReference>